<dbReference type="Proteomes" id="UP000095286">
    <property type="component" value="Unplaced"/>
</dbReference>
<reference evidence="2" key="1">
    <citation type="submission" date="2016-11" db="UniProtKB">
        <authorList>
            <consortium name="WormBaseParasite"/>
        </authorList>
    </citation>
    <scope>IDENTIFICATION</scope>
    <source>
        <strain evidence="2">KR3021</strain>
    </source>
</reference>
<sequence>MLRSNIEIVEKLIDCLKTKVSHYKEHMLECLFYLVFPEDKSREDIKKNPKAEAYIKMNNDQLKKLKARFRELKGFNLMMDTFATENVEPILYHSSRIIGIFLSCVSFTECTKVFLESSVIIRMAEKLSHGSSRLLHECAKCISYALDSIGLPEPKVKIIIPKIVQMLGSDDPQFAQYLSRCLVSATINSVENKNIIMICNGIQGLLALLDKYKNVDNNNFKPIYDEIMDNSLIALKNLVRDKIDPSQKYKGIEIVSRFFIENVINLLIPGYQQSHGTEFANESDPNGKYQNKESCFNPFD</sequence>
<proteinExistence type="predicted"/>
<protein>
    <submittedName>
        <fullName evidence="2">DCB domain-containing protein</fullName>
    </submittedName>
</protein>
<organism evidence="1 2">
    <name type="scientific">Rhabditophanes sp. KR3021</name>
    <dbReference type="NCBI Taxonomy" id="114890"/>
    <lineage>
        <taxon>Eukaryota</taxon>
        <taxon>Metazoa</taxon>
        <taxon>Ecdysozoa</taxon>
        <taxon>Nematoda</taxon>
        <taxon>Chromadorea</taxon>
        <taxon>Rhabditida</taxon>
        <taxon>Tylenchina</taxon>
        <taxon>Panagrolaimomorpha</taxon>
        <taxon>Strongyloidoidea</taxon>
        <taxon>Alloionematidae</taxon>
        <taxon>Rhabditophanes</taxon>
    </lineage>
</organism>
<accession>A0AC35TQ81</accession>
<name>A0AC35TQ81_9BILA</name>
<evidence type="ECO:0000313" key="1">
    <source>
        <dbReference type="Proteomes" id="UP000095286"/>
    </source>
</evidence>
<evidence type="ECO:0000313" key="2">
    <source>
        <dbReference type="WBParaSite" id="RSKR_0000278200.1"/>
    </source>
</evidence>
<dbReference type="WBParaSite" id="RSKR_0000278200.1">
    <property type="protein sequence ID" value="RSKR_0000278200.1"/>
    <property type="gene ID" value="RSKR_0000278200"/>
</dbReference>